<sequence length="294" mass="33846">MAHHFVVFYYILLIVHTSLANQNQFYENPGTAIIEAFPSDITNSNEDLNLEDNSTEKCAESEKYLENFTLDNNQLRIPDVVAYNQLNAPSSDPYLRASFHKGRYYPYNSYYQVDAPNDSVLRDRTVSYDNWYPYINPSVHTSLPYSNIPPVSSLPPVYARMYGNYLPIEPDWMTSQIRRQRKLFDDEDLLKQLEYDAIMKNILPTMPVPLPRDANNITPQSTGIPYVHASFPHSTSDCALPIFLGCTPKVTYGHWENQNLIPVPYAHDNGYRSLLENKVQDHVDISDEKPAKKQ</sequence>
<accession>A0A1C9EGK2</accession>
<evidence type="ECO:0000313" key="2">
    <source>
        <dbReference type="EMBL" id="AON96628.1"/>
    </source>
</evidence>
<organism evidence="2">
    <name type="scientific">Bicyclus anynana</name>
    <name type="common">Squinting bush brown butterfly</name>
    <dbReference type="NCBI Taxonomy" id="110368"/>
    <lineage>
        <taxon>Eukaryota</taxon>
        <taxon>Metazoa</taxon>
        <taxon>Ecdysozoa</taxon>
        <taxon>Arthropoda</taxon>
        <taxon>Hexapoda</taxon>
        <taxon>Insecta</taxon>
        <taxon>Pterygota</taxon>
        <taxon>Neoptera</taxon>
        <taxon>Endopterygota</taxon>
        <taxon>Lepidoptera</taxon>
        <taxon>Glossata</taxon>
        <taxon>Ditrysia</taxon>
        <taxon>Papilionoidea</taxon>
        <taxon>Nymphalidae</taxon>
        <taxon>Satyrinae</taxon>
        <taxon>Satyrini</taxon>
        <taxon>Mycalesina</taxon>
        <taxon>Bicyclus</taxon>
    </lineage>
</organism>
<dbReference type="AlphaFoldDB" id="A0A1C9EGK2"/>
<name>A0A1C9EGK2_BICAN</name>
<protein>
    <submittedName>
        <fullName evidence="2">VMP32 protein</fullName>
    </submittedName>
</protein>
<keyword evidence="1" id="KW-0732">Signal</keyword>
<feature type="signal peptide" evidence="1">
    <location>
        <begin position="1"/>
        <end position="20"/>
    </location>
</feature>
<feature type="chain" id="PRO_5008894319" evidence="1">
    <location>
        <begin position="21"/>
        <end position="294"/>
    </location>
</feature>
<proteinExistence type="predicted"/>
<reference evidence="2" key="1">
    <citation type="submission" date="2016-08" db="EMBL/GenBank/DDBJ databases">
        <authorList>
            <person name="Seilhamer J.J."/>
        </authorList>
    </citation>
    <scope>NUCLEOTIDE SEQUENCE</scope>
</reference>
<dbReference type="EMBL" id="KX778610">
    <property type="protein sequence ID" value="AON96628.1"/>
    <property type="molecule type" value="Genomic_DNA"/>
</dbReference>
<evidence type="ECO:0000256" key="1">
    <source>
        <dbReference type="SAM" id="SignalP"/>
    </source>
</evidence>